<organism evidence="2 3">
    <name type="scientific">Hypsizygus marmoreus</name>
    <name type="common">White beech mushroom</name>
    <name type="synonym">Agaricus marmoreus</name>
    <dbReference type="NCBI Taxonomy" id="39966"/>
    <lineage>
        <taxon>Eukaryota</taxon>
        <taxon>Fungi</taxon>
        <taxon>Dikarya</taxon>
        <taxon>Basidiomycota</taxon>
        <taxon>Agaricomycotina</taxon>
        <taxon>Agaricomycetes</taxon>
        <taxon>Agaricomycetidae</taxon>
        <taxon>Agaricales</taxon>
        <taxon>Tricholomatineae</taxon>
        <taxon>Lyophyllaceae</taxon>
        <taxon>Hypsizygus</taxon>
    </lineage>
</organism>
<reference evidence="2" key="1">
    <citation type="submission" date="2018-04" db="EMBL/GenBank/DDBJ databases">
        <title>Whole genome sequencing of Hypsizygus marmoreus.</title>
        <authorList>
            <person name="Choi I.-G."/>
            <person name="Min B."/>
            <person name="Kim J.-G."/>
            <person name="Kim S."/>
            <person name="Oh Y.-L."/>
            <person name="Kong W.-S."/>
            <person name="Park H."/>
            <person name="Jeong J."/>
            <person name="Song E.-S."/>
        </authorList>
    </citation>
    <scope>NUCLEOTIDE SEQUENCE [LARGE SCALE GENOMIC DNA]</scope>
    <source>
        <strain evidence="2">51987-8</strain>
    </source>
</reference>
<feature type="compositionally biased region" description="Basic and acidic residues" evidence="1">
    <location>
        <begin position="59"/>
        <end position="68"/>
    </location>
</feature>
<comment type="caution">
    <text evidence="2">The sequence shown here is derived from an EMBL/GenBank/DDBJ whole genome shotgun (WGS) entry which is preliminary data.</text>
</comment>
<evidence type="ECO:0000313" key="2">
    <source>
        <dbReference type="EMBL" id="RDB29764.1"/>
    </source>
</evidence>
<dbReference type="AlphaFoldDB" id="A0A369KDF0"/>
<keyword evidence="3" id="KW-1185">Reference proteome</keyword>
<protein>
    <submittedName>
        <fullName evidence="2">Uncharacterized protein</fullName>
    </submittedName>
</protein>
<dbReference type="InParanoid" id="A0A369KDF0"/>
<sequence>MGKRKAARWNSTIYADSSDEEDDLLPQESRTSFHAHTISVASVSHEKETRTASIATRASPEKKARREAPNLIDDCSPLEHSDRTDIFDAFQDIGPEPSWDEEDGSPAKKRTQTASVNNSYFVFHELHD</sequence>
<feature type="compositionally biased region" description="Polar residues" evidence="1">
    <location>
        <begin position="28"/>
        <end position="42"/>
    </location>
</feature>
<evidence type="ECO:0000313" key="3">
    <source>
        <dbReference type="Proteomes" id="UP000076154"/>
    </source>
</evidence>
<feature type="compositionally biased region" description="Basic and acidic residues" evidence="1">
    <location>
        <begin position="77"/>
        <end position="86"/>
    </location>
</feature>
<accession>A0A369KDF0</accession>
<gene>
    <name evidence="2" type="ORF">Hypma_013762</name>
</gene>
<name>A0A369KDF0_HYPMA</name>
<dbReference type="Proteomes" id="UP000076154">
    <property type="component" value="Unassembled WGS sequence"/>
</dbReference>
<dbReference type="EMBL" id="LUEZ02000009">
    <property type="protein sequence ID" value="RDB29764.1"/>
    <property type="molecule type" value="Genomic_DNA"/>
</dbReference>
<feature type="region of interest" description="Disordered" evidence="1">
    <location>
        <begin position="1"/>
        <end position="114"/>
    </location>
</feature>
<evidence type="ECO:0000256" key="1">
    <source>
        <dbReference type="SAM" id="MobiDB-lite"/>
    </source>
</evidence>
<proteinExistence type="predicted"/>